<reference evidence="2 3" key="1">
    <citation type="journal article" date="2014" name="Int. J. Syst. Evol. Microbiol.">
        <title>Fulvimonas yonginensis sp. nov., isolated from greenhouse soil, and emended description of the genus Fulvimonas.</title>
        <authorList>
            <person name="Ahn J.H."/>
            <person name="Kim S.J."/>
            <person name="Weon H.Y."/>
            <person name="Hong S.B."/>
            <person name="Seok S.J."/>
            <person name="Kwon S.W."/>
        </authorList>
    </citation>
    <scope>NUCLEOTIDE SEQUENCE [LARGE SCALE GENOMIC DNA]</scope>
    <source>
        <strain evidence="2 3">KACC 16952</strain>
    </source>
</reference>
<sequence>MHPSIDHPVPAAKGIRWPRLYDLLVFGMTGGRERRFRRDVLRLSGIASAQRVLDVGCGTGTQAVAIARQVGPDGSVTAVDVAPEMLAVARRKAARARVPIEFRLAEATALPFPDRSFDRVLMCMAMHMLPEAEWFPCVRELARVLAPAGRRVLIDYAGPLAERASLMARHGPHGRFDLRRLREPVEAAGLRAVSIRPMERLDMHVLQGTRPAR</sequence>
<evidence type="ECO:0000313" key="2">
    <source>
        <dbReference type="EMBL" id="MEI7037222.1"/>
    </source>
</evidence>
<dbReference type="EMBL" id="JBBBNY010000007">
    <property type="protein sequence ID" value="MEI7037222.1"/>
    <property type="molecule type" value="Genomic_DNA"/>
</dbReference>
<evidence type="ECO:0000313" key="3">
    <source>
        <dbReference type="Proteomes" id="UP001381174"/>
    </source>
</evidence>
<dbReference type="InterPro" id="IPR041698">
    <property type="entry name" value="Methyltransf_25"/>
</dbReference>
<evidence type="ECO:0000259" key="1">
    <source>
        <dbReference type="Pfam" id="PF13649"/>
    </source>
</evidence>
<accession>A0ABU8JCE0</accession>
<dbReference type="CDD" id="cd02440">
    <property type="entry name" value="AdoMet_MTases"/>
    <property type="match status" value="1"/>
</dbReference>
<dbReference type="InterPro" id="IPR050508">
    <property type="entry name" value="Methyltransf_Superfamily"/>
</dbReference>
<dbReference type="RefSeq" id="WP_336807853.1">
    <property type="nucleotide sequence ID" value="NZ_JBBBNY010000007.1"/>
</dbReference>
<dbReference type="PANTHER" id="PTHR42912:SF80">
    <property type="entry name" value="METHYLTRANSFERASE DOMAIN-CONTAINING PROTEIN"/>
    <property type="match status" value="1"/>
</dbReference>
<organism evidence="2 3">
    <name type="scientific">Fulvimonas yonginensis</name>
    <dbReference type="NCBI Taxonomy" id="1495200"/>
    <lineage>
        <taxon>Bacteria</taxon>
        <taxon>Pseudomonadati</taxon>
        <taxon>Pseudomonadota</taxon>
        <taxon>Gammaproteobacteria</taxon>
        <taxon>Lysobacterales</taxon>
        <taxon>Rhodanobacteraceae</taxon>
        <taxon>Fulvimonas</taxon>
    </lineage>
</organism>
<dbReference type="GO" id="GO:0008168">
    <property type="term" value="F:methyltransferase activity"/>
    <property type="evidence" value="ECO:0007669"/>
    <property type="project" value="UniProtKB-KW"/>
</dbReference>
<name>A0ABU8JCE0_9GAMM</name>
<feature type="domain" description="Methyltransferase" evidence="1">
    <location>
        <begin position="52"/>
        <end position="149"/>
    </location>
</feature>
<dbReference type="SUPFAM" id="SSF53335">
    <property type="entry name" value="S-adenosyl-L-methionine-dependent methyltransferases"/>
    <property type="match status" value="1"/>
</dbReference>
<dbReference type="PANTHER" id="PTHR42912">
    <property type="entry name" value="METHYLTRANSFERASE"/>
    <property type="match status" value="1"/>
</dbReference>
<proteinExistence type="predicted"/>
<comment type="caution">
    <text evidence="2">The sequence shown here is derived from an EMBL/GenBank/DDBJ whole genome shotgun (WGS) entry which is preliminary data.</text>
</comment>
<keyword evidence="3" id="KW-1185">Reference proteome</keyword>
<dbReference type="GO" id="GO:0032259">
    <property type="term" value="P:methylation"/>
    <property type="evidence" value="ECO:0007669"/>
    <property type="project" value="UniProtKB-KW"/>
</dbReference>
<dbReference type="Gene3D" id="3.40.50.150">
    <property type="entry name" value="Vaccinia Virus protein VP39"/>
    <property type="match status" value="1"/>
</dbReference>
<keyword evidence="2" id="KW-0489">Methyltransferase</keyword>
<dbReference type="EC" id="2.1.-.-" evidence="2"/>
<dbReference type="Proteomes" id="UP001381174">
    <property type="component" value="Unassembled WGS sequence"/>
</dbReference>
<gene>
    <name evidence="2" type="ORF">WAT24_10680</name>
</gene>
<keyword evidence="2" id="KW-0808">Transferase</keyword>
<dbReference type="Pfam" id="PF13649">
    <property type="entry name" value="Methyltransf_25"/>
    <property type="match status" value="1"/>
</dbReference>
<dbReference type="InterPro" id="IPR029063">
    <property type="entry name" value="SAM-dependent_MTases_sf"/>
</dbReference>
<protein>
    <submittedName>
        <fullName evidence="2">Class I SAM-dependent methyltransferase</fullName>
        <ecNumber evidence="2">2.1.-.-</ecNumber>
    </submittedName>
</protein>